<dbReference type="EMBL" id="BTGU01000013">
    <property type="protein sequence ID" value="GMN41500.1"/>
    <property type="molecule type" value="Genomic_DNA"/>
</dbReference>
<protein>
    <submittedName>
        <fullName evidence="1">Uncharacterized protein</fullName>
    </submittedName>
</protein>
<proteinExistence type="predicted"/>
<accession>A0AA88D298</accession>
<comment type="caution">
    <text evidence="1">The sequence shown here is derived from an EMBL/GenBank/DDBJ whole genome shotgun (WGS) entry which is preliminary data.</text>
</comment>
<organism evidence="1 2">
    <name type="scientific">Ficus carica</name>
    <name type="common">Common fig</name>
    <dbReference type="NCBI Taxonomy" id="3494"/>
    <lineage>
        <taxon>Eukaryota</taxon>
        <taxon>Viridiplantae</taxon>
        <taxon>Streptophyta</taxon>
        <taxon>Embryophyta</taxon>
        <taxon>Tracheophyta</taxon>
        <taxon>Spermatophyta</taxon>
        <taxon>Magnoliopsida</taxon>
        <taxon>eudicotyledons</taxon>
        <taxon>Gunneridae</taxon>
        <taxon>Pentapetalae</taxon>
        <taxon>rosids</taxon>
        <taxon>fabids</taxon>
        <taxon>Rosales</taxon>
        <taxon>Moraceae</taxon>
        <taxon>Ficeae</taxon>
        <taxon>Ficus</taxon>
    </lineage>
</organism>
<evidence type="ECO:0000313" key="1">
    <source>
        <dbReference type="EMBL" id="GMN41500.1"/>
    </source>
</evidence>
<dbReference type="AlphaFoldDB" id="A0AA88D298"/>
<sequence length="167" mass="19145">MLRATTGMSWKDVLQLYKNCFQTELLLFLWPKSAAGAIENGGGLSNIRSLFLMSFQKFSPGPSFSWDGGRKLVKGNQEHGFPHIHHYPAGFPLNFKMKILSKVVSWIQNLSRTAFQPQKEFCSANDIGRMSNCSFWMDSFHPVPRRISCTLNHLQGYKYNLNLCFYP</sequence>
<name>A0AA88D298_FICCA</name>
<gene>
    <name evidence="1" type="ORF">TIFTF001_010732</name>
</gene>
<reference evidence="1" key="1">
    <citation type="submission" date="2023-07" db="EMBL/GenBank/DDBJ databases">
        <title>draft genome sequence of fig (Ficus carica).</title>
        <authorList>
            <person name="Takahashi T."/>
            <person name="Nishimura K."/>
        </authorList>
    </citation>
    <scope>NUCLEOTIDE SEQUENCE</scope>
</reference>
<dbReference type="Proteomes" id="UP001187192">
    <property type="component" value="Unassembled WGS sequence"/>
</dbReference>
<evidence type="ECO:0000313" key="2">
    <source>
        <dbReference type="Proteomes" id="UP001187192"/>
    </source>
</evidence>
<keyword evidence="2" id="KW-1185">Reference proteome</keyword>